<dbReference type="InterPro" id="IPR039961">
    <property type="entry name" value="Nuo9.5"/>
</dbReference>
<reference evidence="4 5" key="1">
    <citation type="submission" date="2019-06" db="EMBL/GenBank/DDBJ databases">
        <title>Wine fermentation using esterase from Monascus purpureus.</title>
        <authorList>
            <person name="Geng C."/>
            <person name="Zhang Y."/>
        </authorList>
    </citation>
    <scope>NUCLEOTIDE SEQUENCE [LARGE SCALE GENOMIC DNA]</scope>
    <source>
        <strain evidence="4">HQ1</strain>
    </source>
</reference>
<dbReference type="SUPFAM" id="SSF103473">
    <property type="entry name" value="MFS general substrate transporter"/>
    <property type="match status" value="1"/>
</dbReference>
<keyword evidence="2" id="KW-1133">Transmembrane helix</keyword>
<name>A0A507QIX9_MONPU</name>
<gene>
    <name evidence="4" type="ORF">MPDQ_003396</name>
</gene>
<dbReference type="PANTHER" id="PTHR38488:SF1">
    <property type="entry name" value="OXIDOREDUCTASE 9.5 KDA SUBUNIT, PUTATIVE (AFU_ORTHOLOGUE AFUA_5G08980)-RELATED"/>
    <property type="match status" value="1"/>
</dbReference>
<dbReference type="InterPro" id="IPR020846">
    <property type="entry name" value="MFS_dom"/>
</dbReference>
<dbReference type="CDD" id="cd22903">
    <property type="entry name" value="NI9M"/>
    <property type="match status" value="1"/>
</dbReference>
<organism evidence="4 5">
    <name type="scientific">Monascus purpureus</name>
    <name type="common">Red mold</name>
    <name type="synonym">Monascus anka</name>
    <dbReference type="NCBI Taxonomy" id="5098"/>
    <lineage>
        <taxon>Eukaryota</taxon>
        <taxon>Fungi</taxon>
        <taxon>Dikarya</taxon>
        <taxon>Ascomycota</taxon>
        <taxon>Pezizomycotina</taxon>
        <taxon>Eurotiomycetes</taxon>
        <taxon>Eurotiomycetidae</taxon>
        <taxon>Eurotiales</taxon>
        <taxon>Aspergillaceae</taxon>
        <taxon>Monascus</taxon>
    </lineage>
</organism>
<comment type="subcellular location">
    <subcellularLocation>
        <location evidence="1">Membrane</location>
        <topology evidence="1">Multi-pass membrane protein</topology>
    </subcellularLocation>
</comment>
<dbReference type="PROSITE" id="PS50850">
    <property type="entry name" value="MFS"/>
    <property type="match status" value="1"/>
</dbReference>
<keyword evidence="2" id="KW-0812">Transmembrane</keyword>
<protein>
    <recommendedName>
        <fullName evidence="3">Major facilitator superfamily (MFS) profile domain-containing protein</fullName>
    </recommendedName>
</protein>
<evidence type="ECO:0000256" key="1">
    <source>
        <dbReference type="ARBA" id="ARBA00004141"/>
    </source>
</evidence>
<dbReference type="EMBL" id="VIFY01000214">
    <property type="protein sequence ID" value="TQB68479.1"/>
    <property type="molecule type" value="Genomic_DNA"/>
</dbReference>
<dbReference type="InterPro" id="IPR036259">
    <property type="entry name" value="MFS_trans_sf"/>
</dbReference>
<dbReference type="Proteomes" id="UP000319663">
    <property type="component" value="Unassembled WGS sequence"/>
</dbReference>
<feature type="domain" description="Major facilitator superfamily (MFS) profile" evidence="3">
    <location>
        <begin position="84"/>
        <end position="176"/>
    </location>
</feature>
<feature type="transmembrane region" description="Helical" evidence="2">
    <location>
        <begin position="153"/>
        <end position="175"/>
    </location>
</feature>
<dbReference type="Gene3D" id="1.20.1250.20">
    <property type="entry name" value="MFS general substrate transporter like domains"/>
    <property type="match status" value="1"/>
</dbReference>
<feature type="transmembrane region" description="Helical" evidence="2">
    <location>
        <begin position="118"/>
        <end position="141"/>
    </location>
</feature>
<proteinExistence type="predicted"/>
<dbReference type="AlphaFoldDB" id="A0A507QIX9"/>
<evidence type="ECO:0000259" key="3">
    <source>
        <dbReference type="PROSITE" id="PS50850"/>
    </source>
</evidence>
<dbReference type="STRING" id="5098.A0A507QIX9"/>
<dbReference type="GO" id="GO:0016020">
    <property type="term" value="C:membrane"/>
    <property type="evidence" value="ECO:0007669"/>
    <property type="project" value="UniProtKB-SubCell"/>
</dbReference>
<feature type="transmembrane region" description="Helical" evidence="2">
    <location>
        <begin position="23"/>
        <end position="41"/>
    </location>
</feature>
<accession>A0A507QIX9</accession>
<evidence type="ECO:0000256" key="2">
    <source>
        <dbReference type="SAM" id="Phobius"/>
    </source>
</evidence>
<evidence type="ECO:0000313" key="4">
    <source>
        <dbReference type="EMBL" id="TQB68479.1"/>
    </source>
</evidence>
<comment type="caution">
    <text evidence="4">The sequence shown here is derived from an EMBL/GenBank/DDBJ whole genome shotgun (WGS) entry which is preliminary data.</text>
</comment>
<sequence>MSSPQFWSTPLRYLRWASREKPAIFYSIIIGSMGPVSLAVLPPVRRYFGDVDPEPIPLTYPTADLRPPNLKKYGSPYNWPIYRKVLVTAILCTCPMLSSSAVGSYGPAVRQLTAEWKVSVVAASIGITTFTAGFALGPMVLSPISEIHTRKPVFLATAVLFAIGEVCTAVTRIYAG</sequence>
<keyword evidence="2" id="KW-0472">Membrane</keyword>
<dbReference type="PANTHER" id="PTHR38488">
    <property type="entry name" value="OXIDOREDUCTASE 9.5 KDA SUBUNIT, PUTATIVE (AFU_ORTHOLOGUE AFUA_5G08980)-RELATED"/>
    <property type="match status" value="1"/>
</dbReference>
<keyword evidence="5" id="KW-1185">Reference proteome</keyword>
<evidence type="ECO:0000313" key="5">
    <source>
        <dbReference type="Proteomes" id="UP000319663"/>
    </source>
</evidence>
<dbReference type="GO" id="GO:0022857">
    <property type="term" value="F:transmembrane transporter activity"/>
    <property type="evidence" value="ECO:0007669"/>
    <property type="project" value="InterPro"/>
</dbReference>
<feature type="transmembrane region" description="Helical" evidence="2">
    <location>
        <begin position="85"/>
        <end position="106"/>
    </location>
</feature>